<proteinExistence type="predicted"/>
<dbReference type="GO" id="GO:0005886">
    <property type="term" value="C:plasma membrane"/>
    <property type="evidence" value="ECO:0007669"/>
    <property type="project" value="UniProtKB-SubCell"/>
</dbReference>
<evidence type="ECO:0000259" key="14">
    <source>
        <dbReference type="PROSITE" id="PS50003"/>
    </source>
</evidence>
<dbReference type="EMBL" id="HBGJ01011541">
    <property type="protein sequence ID" value="CAD9248888.1"/>
    <property type="molecule type" value="Transcribed_RNA"/>
</dbReference>
<protein>
    <recommendedName>
        <fullName evidence="14">PH domain-containing protein</fullName>
    </recommendedName>
</protein>
<dbReference type="InterPro" id="IPR011993">
    <property type="entry name" value="PH-like_dom_sf"/>
</dbReference>
<evidence type="ECO:0000256" key="8">
    <source>
        <dbReference type="ARBA" id="ARBA00022989"/>
    </source>
</evidence>
<dbReference type="Pfam" id="PF00023">
    <property type="entry name" value="Ank"/>
    <property type="match status" value="1"/>
</dbReference>
<name>A0A7S1TWL2_9STRA</name>
<feature type="transmembrane region" description="Helical" evidence="13">
    <location>
        <begin position="903"/>
        <end position="925"/>
    </location>
</feature>
<keyword evidence="7" id="KW-0106">Calcium</keyword>
<feature type="domain" description="PH" evidence="14">
    <location>
        <begin position="16"/>
        <end position="110"/>
    </location>
</feature>
<dbReference type="PANTHER" id="PTHR10582:SF2">
    <property type="entry name" value="INACTIVE"/>
    <property type="match status" value="1"/>
</dbReference>
<comment type="subcellular location">
    <subcellularLocation>
        <location evidence="1">Cell membrane</location>
        <topology evidence="1">Multi-pass membrane protein</topology>
    </subcellularLocation>
</comment>
<feature type="region of interest" description="Disordered" evidence="12">
    <location>
        <begin position="241"/>
        <end position="311"/>
    </location>
</feature>
<evidence type="ECO:0000313" key="15">
    <source>
        <dbReference type="EMBL" id="CAD9248888.1"/>
    </source>
</evidence>
<dbReference type="InterPro" id="IPR002110">
    <property type="entry name" value="Ankyrin_rpt"/>
</dbReference>
<feature type="transmembrane region" description="Helical" evidence="13">
    <location>
        <begin position="776"/>
        <end position="794"/>
    </location>
</feature>
<sequence>MMRPSIQAVSALRGMAVLHAGWLDKWPVSGWGRQARRFFVLRGCAIEYYADDSTSAPAKGVYTLSFDSSVKAGDAFKFTVHTSDGHTLQLRAADAADQEAWLAAIRDVIGALREECGDDAEGAGHAATEDAMREGELHEVQYDLGGFAVPGFGTELSPRRGDAVGDEADEKEEEKGDFFAGDFLEDMVDVVIDDDGGGDAPWDGAGSPCDLPFRQRQVPVSVSVALIGYYKERKQALAGARGRDMLLRKPSGLPQKPGYLSRPSLSPPPSPRHSEGLLSNGPIYTKDRSTLFGGGSGSGPATPDGDAKGGSVRWKFKATKKDFMKLTSGDDAPKEPRGDNMRVLEKWAEVFAKWITLSAARVGDRRMLGLSLAWLDRAKPGIDKDEPNLLRAACRHKHIECVRYLVEERGVDVNGTNGSGAPVVWFCLLGLHAEEARVKAASECFHYLLERGADPTVLNAWGQNIMFWMARTNSPKIGRFMQYMEDFVIVDKQGKERRIDPCQRDKFGSSIMHTAVLYGNRYLVAHLLEKSFCADLLCRSDWAGALDMISDLGLAEDEHITARNSWPGRGLMAAARRLSPLGVAILHNQEAVAQLLVAVSPSTPGGCARRAAVFRDDNEDLALLARAWPSLVPAVLDATDVTVDEQAAGGYVVQTLRLHDWFGDPATRNVYDTPLAILSRSGRPEVLAHPVANLVIHMKWKLFGQRMYIMQLLRYAVVLVSYFLGFIIFPEQGYPWPTVMYARWACFWLCVFLFMKEELVKMAKSRWRYLASPYNWMALASYVCIAAMVPQQALAWQDHASHHDTKEMRALGAVAGALLFLRVLEFLAVLSATGAFVAMLRRVLLDAAKWSGVFLLLLSAFAVAFYSLLHGEDGFSRFGESFFSVFGMSIGEFDYPFHEDRFINDWACAFFAVFVVLVHLLYLNVLIAMMASSYKAVSEDARASASFNRAALLLRYEATISDDDREKYHNKVRPQRGRREHFSLPDETRGVVRDLFFEHDLALLIAPAKYEAEEAEEDARGAEQMRRIEDGVAALLQRMETLEAKLVA</sequence>
<dbReference type="InterPro" id="IPR001849">
    <property type="entry name" value="PH_domain"/>
</dbReference>
<evidence type="ECO:0000256" key="9">
    <source>
        <dbReference type="ARBA" id="ARBA00023065"/>
    </source>
</evidence>
<evidence type="ECO:0000256" key="5">
    <source>
        <dbReference type="ARBA" id="ARBA00022692"/>
    </source>
</evidence>
<feature type="transmembrane region" description="Helical" evidence="13">
    <location>
        <begin position="850"/>
        <end position="869"/>
    </location>
</feature>
<keyword evidence="11" id="KW-0407">Ion channel</keyword>
<dbReference type="Gene3D" id="1.10.287.70">
    <property type="match status" value="1"/>
</dbReference>
<dbReference type="AlphaFoldDB" id="A0A7S1TWL2"/>
<keyword evidence="5 13" id="KW-0812">Transmembrane</keyword>
<feature type="transmembrane region" description="Helical" evidence="13">
    <location>
        <begin position="708"/>
        <end position="728"/>
    </location>
</feature>
<evidence type="ECO:0000256" key="2">
    <source>
        <dbReference type="ARBA" id="ARBA00022448"/>
    </source>
</evidence>
<evidence type="ECO:0000256" key="6">
    <source>
        <dbReference type="ARBA" id="ARBA00022737"/>
    </source>
</evidence>
<dbReference type="InterPro" id="IPR024862">
    <property type="entry name" value="TRPV"/>
</dbReference>
<dbReference type="CDD" id="cd00821">
    <property type="entry name" value="PH"/>
    <property type="match status" value="1"/>
</dbReference>
<dbReference type="InterPro" id="IPR036770">
    <property type="entry name" value="Ankyrin_rpt-contain_sf"/>
</dbReference>
<keyword evidence="2" id="KW-0813">Transport</keyword>
<evidence type="ECO:0000256" key="13">
    <source>
        <dbReference type="SAM" id="Phobius"/>
    </source>
</evidence>
<dbReference type="GO" id="GO:0005216">
    <property type="term" value="F:monoatomic ion channel activity"/>
    <property type="evidence" value="ECO:0007669"/>
    <property type="project" value="InterPro"/>
</dbReference>
<evidence type="ECO:0000256" key="1">
    <source>
        <dbReference type="ARBA" id="ARBA00004651"/>
    </source>
</evidence>
<accession>A0A7S1TWL2</accession>
<evidence type="ECO:0000256" key="11">
    <source>
        <dbReference type="ARBA" id="ARBA00023303"/>
    </source>
</evidence>
<dbReference type="SUPFAM" id="SSF50729">
    <property type="entry name" value="PH domain-like"/>
    <property type="match status" value="1"/>
</dbReference>
<dbReference type="SMART" id="SM00233">
    <property type="entry name" value="PH"/>
    <property type="match status" value="1"/>
</dbReference>
<evidence type="ECO:0000256" key="7">
    <source>
        <dbReference type="ARBA" id="ARBA00022837"/>
    </source>
</evidence>
<gene>
    <name evidence="15" type="ORF">PPAR1163_LOCUS7248</name>
</gene>
<dbReference type="PROSITE" id="PS50003">
    <property type="entry name" value="PH_DOMAIN"/>
    <property type="match status" value="1"/>
</dbReference>
<keyword evidence="8 13" id="KW-1133">Transmembrane helix</keyword>
<keyword evidence="4" id="KW-0109">Calcium transport</keyword>
<dbReference type="PANTHER" id="PTHR10582">
    <property type="entry name" value="TRANSIENT RECEPTOR POTENTIAL ION CHANNEL PROTEIN"/>
    <property type="match status" value="1"/>
</dbReference>
<dbReference type="SUPFAM" id="SSF48403">
    <property type="entry name" value="Ankyrin repeat"/>
    <property type="match status" value="1"/>
</dbReference>
<dbReference type="SMART" id="SM00248">
    <property type="entry name" value="ANK"/>
    <property type="match status" value="4"/>
</dbReference>
<keyword evidence="3" id="KW-1003">Cell membrane</keyword>
<evidence type="ECO:0000256" key="4">
    <source>
        <dbReference type="ARBA" id="ARBA00022568"/>
    </source>
</evidence>
<feature type="transmembrane region" description="Helical" evidence="13">
    <location>
        <begin position="814"/>
        <end position="838"/>
    </location>
</feature>
<dbReference type="Pfam" id="PF00520">
    <property type="entry name" value="Ion_trans"/>
    <property type="match status" value="1"/>
</dbReference>
<organism evidence="15">
    <name type="scientific">Phaeomonas parva</name>
    <dbReference type="NCBI Taxonomy" id="124430"/>
    <lineage>
        <taxon>Eukaryota</taxon>
        <taxon>Sar</taxon>
        <taxon>Stramenopiles</taxon>
        <taxon>Ochrophyta</taxon>
        <taxon>Pinguiophyceae</taxon>
        <taxon>Pinguiochrysidales</taxon>
        <taxon>Pinguiochrysidaceae</taxon>
        <taxon>Phaeomonas</taxon>
    </lineage>
</organism>
<keyword evidence="10 13" id="KW-0472">Membrane</keyword>
<keyword evidence="9" id="KW-0406">Ion transport</keyword>
<dbReference type="GO" id="GO:0098703">
    <property type="term" value="P:calcium ion import across plasma membrane"/>
    <property type="evidence" value="ECO:0007669"/>
    <property type="project" value="TreeGrafter"/>
</dbReference>
<evidence type="ECO:0000256" key="3">
    <source>
        <dbReference type="ARBA" id="ARBA00022475"/>
    </source>
</evidence>
<keyword evidence="6" id="KW-0677">Repeat</keyword>
<dbReference type="Gene3D" id="1.25.40.20">
    <property type="entry name" value="Ankyrin repeat-containing domain"/>
    <property type="match status" value="1"/>
</dbReference>
<reference evidence="15" key="1">
    <citation type="submission" date="2021-01" db="EMBL/GenBank/DDBJ databases">
        <authorList>
            <person name="Corre E."/>
            <person name="Pelletier E."/>
            <person name="Niang G."/>
            <person name="Scheremetjew M."/>
            <person name="Finn R."/>
            <person name="Kale V."/>
            <person name="Holt S."/>
            <person name="Cochrane G."/>
            <person name="Meng A."/>
            <person name="Brown T."/>
            <person name="Cohen L."/>
        </authorList>
    </citation>
    <scope>NUCLEOTIDE SEQUENCE</scope>
    <source>
        <strain evidence="15">CCMP2877</strain>
    </source>
</reference>
<dbReference type="InterPro" id="IPR005821">
    <property type="entry name" value="Ion_trans_dom"/>
</dbReference>
<dbReference type="Pfam" id="PF00169">
    <property type="entry name" value="PH"/>
    <property type="match status" value="1"/>
</dbReference>
<dbReference type="Gene3D" id="2.30.29.30">
    <property type="entry name" value="Pleckstrin-homology domain (PH domain)/Phosphotyrosine-binding domain (PTB)"/>
    <property type="match status" value="1"/>
</dbReference>
<evidence type="ECO:0000256" key="10">
    <source>
        <dbReference type="ARBA" id="ARBA00023136"/>
    </source>
</evidence>
<evidence type="ECO:0000256" key="12">
    <source>
        <dbReference type="SAM" id="MobiDB-lite"/>
    </source>
</evidence>